<dbReference type="OrthoDB" id="283616at2"/>
<dbReference type="RefSeq" id="WP_151967690.1">
    <property type="nucleotide sequence ID" value="NZ_AP019860.1"/>
</dbReference>
<sequence length="159" mass="17627">MIQKIISGGQTGADRGGLDAAIKLNIDHGGWCPKGRRAEDGSISSRYHLKETAGRDYRIRTEKNVVDADLTLVFTPGKATGGSLQTIQYARKHNKNCYHFDILCPKSENMHLLHSLLVNFDGILNIAGSRESKFAGIRVYVENILCKVIADIQARKMSR</sequence>
<dbReference type="KEGG" id="uam:UABAM_01844"/>
<dbReference type="EMBL" id="AP019860">
    <property type="protein sequence ID" value="BBM83492.1"/>
    <property type="molecule type" value="Genomic_DNA"/>
</dbReference>
<dbReference type="SUPFAM" id="SSF102405">
    <property type="entry name" value="MCP/YpsA-like"/>
    <property type="match status" value="1"/>
</dbReference>
<dbReference type="Pfam" id="PF12694">
    <property type="entry name" value="cpYpsA"/>
    <property type="match status" value="1"/>
</dbReference>
<dbReference type="Proteomes" id="UP000326354">
    <property type="component" value="Chromosome"/>
</dbReference>
<keyword evidence="2" id="KW-1185">Reference proteome</keyword>
<accession>A0A5S9F2I0</accession>
<dbReference type="InterPro" id="IPR024755">
    <property type="entry name" value="cpYpsA"/>
</dbReference>
<proteinExistence type="predicted"/>
<reference evidence="1 2" key="1">
    <citation type="submission" date="2019-08" db="EMBL/GenBank/DDBJ databases">
        <title>Complete genome sequence of Candidatus Uab amorphum.</title>
        <authorList>
            <person name="Shiratori T."/>
            <person name="Suzuki S."/>
            <person name="Kakizawa Y."/>
            <person name="Ishida K."/>
        </authorList>
    </citation>
    <scope>NUCLEOTIDE SEQUENCE [LARGE SCALE GENOMIC DNA]</scope>
    <source>
        <strain evidence="1 2">SRT547</strain>
    </source>
</reference>
<evidence type="ECO:0000313" key="1">
    <source>
        <dbReference type="EMBL" id="BBM83492.1"/>
    </source>
</evidence>
<organism evidence="1 2">
    <name type="scientific">Uabimicrobium amorphum</name>
    <dbReference type="NCBI Taxonomy" id="2596890"/>
    <lineage>
        <taxon>Bacteria</taxon>
        <taxon>Pseudomonadati</taxon>
        <taxon>Planctomycetota</taxon>
        <taxon>Candidatus Uabimicrobiia</taxon>
        <taxon>Candidatus Uabimicrobiales</taxon>
        <taxon>Candidatus Uabimicrobiaceae</taxon>
        <taxon>Candidatus Uabimicrobium</taxon>
    </lineage>
</organism>
<name>A0A5S9F2I0_UABAM</name>
<evidence type="ECO:0008006" key="3">
    <source>
        <dbReference type="Google" id="ProtNLM"/>
    </source>
</evidence>
<gene>
    <name evidence="1" type="ORF">UABAM_01844</name>
</gene>
<evidence type="ECO:0000313" key="2">
    <source>
        <dbReference type="Proteomes" id="UP000326354"/>
    </source>
</evidence>
<protein>
    <recommendedName>
        <fullName evidence="3">Molybdenum cofactor carrier</fullName>
    </recommendedName>
</protein>
<dbReference type="AlphaFoldDB" id="A0A5S9F2I0"/>
<dbReference type="Gene3D" id="3.40.50.450">
    <property type="match status" value="1"/>
</dbReference>